<dbReference type="EMBL" id="JAKKPZ010000722">
    <property type="protein sequence ID" value="KAI1692727.1"/>
    <property type="molecule type" value="Genomic_DNA"/>
</dbReference>
<organism evidence="3 4">
    <name type="scientific">Ditylenchus destructor</name>
    <dbReference type="NCBI Taxonomy" id="166010"/>
    <lineage>
        <taxon>Eukaryota</taxon>
        <taxon>Metazoa</taxon>
        <taxon>Ecdysozoa</taxon>
        <taxon>Nematoda</taxon>
        <taxon>Chromadorea</taxon>
        <taxon>Rhabditida</taxon>
        <taxon>Tylenchina</taxon>
        <taxon>Tylenchomorpha</taxon>
        <taxon>Sphaerularioidea</taxon>
        <taxon>Anguinidae</taxon>
        <taxon>Anguininae</taxon>
        <taxon>Ditylenchus</taxon>
    </lineage>
</organism>
<reference evidence="3" key="1">
    <citation type="submission" date="2022-01" db="EMBL/GenBank/DDBJ databases">
        <title>Genome Sequence Resource for Two Populations of Ditylenchus destructor, the Migratory Endoparasitic Phytonematode.</title>
        <authorList>
            <person name="Zhang H."/>
            <person name="Lin R."/>
            <person name="Xie B."/>
        </authorList>
    </citation>
    <scope>NUCLEOTIDE SEQUENCE</scope>
    <source>
        <strain evidence="3">BazhouSP</strain>
    </source>
</reference>
<proteinExistence type="predicted"/>
<dbReference type="AlphaFoldDB" id="A0AAD4MHU4"/>
<evidence type="ECO:0000256" key="2">
    <source>
        <dbReference type="SAM" id="SignalP"/>
    </source>
</evidence>
<keyword evidence="4" id="KW-1185">Reference proteome</keyword>
<accession>A0AAD4MHU4</accession>
<sequence>MKKLMLLFFTISLLFIDFDQVASNIDLGEALSKALSTGKGLFDGAVEEVNKLRECAEKILCCEEKANTVEMIEKEYYHQHYNMTIYQQLCDAYRTYENCYAKNCTTLPDDVKPDKEKFIRLMEKCSIPAKKPVERSEEISSPKGQNNGVGFATINLMYFAACFTIVIKML</sequence>
<feature type="chain" id="PRO_5042208674" evidence="2">
    <location>
        <begin position="24"/>
        <end position="170"/>
    </location>
</feature>
<keyword evidence="1" id="KW-1133">Transmembrane helix</keyword>
<dbReference type="Proteomes" id="UP001201812">
    <property type="component" value="Unassembled WGS sequence"/>
</dbReference>
<feature type="transmembrane region" description="Helical" evidence="1">
    <location>
        <begin position="148"/>
        <end position="167"/>
    </location>
</feature>
<name>A0AAD4MHU4_9BILA</name>
<evidence type="ECO:0000256" key="1">
    <source>
        <dbReference type="SAM" id="Phobius"/>
    </source>
</evidence>
<gene>
    <name evidence="3" type="ORF">DdX_21093</name>
</gene>
<feature type="signal peptide" evidence="2">
    <location>
        <begin position="1"/>
        <end position="23"/>
    </location>
</feature>
<evidence type="ECO:0000313" key="3">
    <source>
        <dbReference type="EMBL" id="KAI1692727.1"/>
    </source>
</evidence>
<keyword evidence="2" id="KW-0732">Signal</keyword>
<keyword evidence="1" id="KW-0812">Transmembrane</keyword>
<comment type="caution">
    <text evidence="3">The sequence shown here is derived from an EMBL/GenBank/DDBJ whole genome shotgun (WGS) entry which is preliminary data.</text>
</comment>
<keyword evidence="1" id="KW-0472">Membrane</keyword>
<protein>
    <submittedName>
        <fullName evidence="3">Uncharacterized protein</fullName>
    </submittedName>
</protein>
<evidence type="ECO:0000313" key="4">
    <source>
        <dbReference type="Proteomes" id="UP001201812"/>
    </source>
</evidence>